<evidence type="ECO:0000259" key="2">
    <source>
        <dbReference type="Pfam" id="PF21742"/>
    </source>
</evidence>
<keyword evidence="1" id="KW-0812">Transmembrane</keyword>
<reference evidence="3" key="1">
    <citation type="submission" date="2022-07" db="EMBL/GenBank/DDBJ databases">
        <title>Alkalimarinus sp. nov., isolated from gut of a Alitta virens.</title>
        <authorList>
            <person name="Yang A.I."/>
            <person name="Shin N.-R."/>
        </authorList>
    </citation>
    <scope>NUCLEOTIDE SEQUENCE</scope>
    <source>
        <strain evidence="3">FA028</strain>
    </source>
</reference>
<dbReference type="KEGG" id="asem:NNL22_08310"/>
<dbReference type="Proteomes" id="UP001164472">
    <property type="component" value="Chromosome"/>
</dbReference>
<proteinExistence type="predicted"/>
<organism evidence="3 4">
    <name type="scientific">Alkalimarinus sediminis</name>
    <dbReference type="NCBI Taxonomy" id="1632866"/>
    <lineage>
        <taxon>Bacteria</taxon>
        <taxon>Pseudomonadati</taxon>
        <taxon>Pseudomonadota</taxon>
        <taxon>Gammaproteobacteria</taxon>
        <taxon>Alteromonadales</taxon>
        <taxon>Alteromonadaceae</taxon>
        <taxon>Alkalimarinus</taxon>
    </lineage>
</organism>
<evidence type="ECO:0000256" key="1">
    <source>
        <dbReference type="SAM" id="Phobius"/>
    </source>
</evidence>
<dbReference type="RefSeq" id="WP_251812806.1">
    <property type="nucleotide sequence ID" value="NZ_CP101527.1"/>
</dbReference>
<dbReference type="InterPro" id="IPR049220">
    <property type="entry name" value="DUF6868"/>
</dbReference>
<feature type="transmembrane region" description="Helical" evidence="1">
    <location>
        <begin position="53"/>
        <end position="76"/>
    </location>
</feature>
<keyword evidence="1" id="KW-0472">Membrane</keyword>
<sequence length="82" mass="9235">MITITQLTALLGWASVINIAYLFIATLMLITMRGPIISIHQKMMGLDEKELAVSYFKFLSGYKIVTLVFMVAPYIALKIMGY</sequence>
<accession>A0A9E8HLM0</accession>
<protein>
    <recommendedName>
        <fullName evidence="2">DUF6868 domain-containing protein</fullName>
    </recommendedName>
</protein>
<feature type="domain" description="DUF6868" evidence="2">
    <location>
        <begin position="3"/>
        <end position="80"/>
    </location>
</feature>
<dbReference type="AlphaFoldDB" id="A0A9E8HLM0"/>
<name>A0A9E8HLM0_9ALTE</name>
<evidence type="ECO:0000313" key="4">
    <source>
        <dbReference type="Proteomes" id="UP001164472"/>
    </source>
</evidence>
<dbReference type="EMBL" id="CP101527">
    <property type="protein sequence ID" value="UZW76570.1"/>
    <property type="molecule type" value="Genomic_DNA"/>
</dbReference>
<evidence type="ECO:0000313" key="3">
    <source>
        <dbReference type="EMBL" id="UZW76570.1"/>
    </source>
</evidence>
<dbReference type="Pfam" id="PF21742">
    <property type="entry name" value="DUF6868"/>
    <property type="match status" value="1"/>
</dbReference>
<feature type="transmembrane region" description="Helical" evidence="1">
    <location>
        <begin position="12"/>
        <end position="32"/>
    </location>
</feature>
<keyword evidence="4" id="KW-1185">Reference proteome</keyword>
<keyword evidence="1" id="KW-1133">Transmembrane helix</keyword>
<gene>
    <name evidence="3" type="ORF">NNL22_08310</name>
</gene>